<sequence length="81" mass="9140">MNINELLNQNELHMAQVLRARLNELGFPPNVLRILKGQGITTLNDLCSRSRADLLGIRFLGSANVDAIERLLATMDLRLRQ</sequence>
<organism evidence="2 3">
    <name type="scientific">Sodaliphilus pleomorphus</name>
    <dbReference type="NCBI Taxonomy" id="2606626"/>
    <lineage>
        <taxon>Bacteria</taxon>
        <taxon>Pseudomonadati</taxon>
        <taxon>Bacteroidota</taxon>
        <taxon>Bacteroidia</taxon>
        <taxon>Bacteroidales</taxon>
        <taxon>Muribaculaceae</taxon>
        <taxon>Sodaliphilus</taxon>
    </lineage>
</organism>
<gene>
    <name evidence="2" type="ORF">FYJ29_00260</name>
</gene>
<dbReference type="EMBL" id="VULT01000001">
    <property type="protein sequence ID" value="MSS16213.1"/>
    <property type="molecule type" value="Genomic_DNA"/>
</dbReference>
<evidence type="ECO:0000313" key="2">
    <source>
        <dbReference type="EMBL" id="MSS16213.1"/>
    </source>
</evidence>
<evidence type="ECO:0000259" key="1">
    <source>
        <dbReference type="Pfam" id="PF03118"/>
    </source>
</evidence>
<dbReference type="Pfam" id="PF03118">
    <property type="entry name" value="RNA_pol_A_CTD"/>
    <property type="match status" value="1"/>
</dbReference>
<dbReference type="SUPFAM" id="SSF47789">
    <property type="entry name" value="C-terminal domain of RNA polymerase alpha subunit"/>
    <property type="match status" value="1"/>
</dbReference>
<dbReference type="AlphaFoldDB" id="A0A6L5XAD6"/>
<evidence type="ECO:0000313" key="3">
    <source>
        <dbReference type="Proteomes" id="UP000483362"/>
    </source>
</evidence>
<comment type="caution">
    <text evidence="2">The sequence shown here is derived from an EMBL/GenBank/DDBJ whole genome shotgun (WGS) entry which is preliminary data.</text>
</comment>
<protein>
    <recommendedName>
        <fullName evidence="1">RNA polymerase alpha subunit C-terminal domain-containing protein</fullName>
    </recommendedName>
</protein>
<feature type="domain" description="RNA polymerase alpha subunit C-terminal" evidence="1">
    <location>
        <begin position="11"/>
        <end position="73"/>
    </location>
</feature>
<dbReference type="GO" id="GO:0003677">
    <property type="term" value="F:DNA binding"/>
    <property type="evidence" value="ECO:0007669"/>
    <property type="project" value="InterPro"/>
</dbReference>
<dbReference type="GO" id="GO:0006351">
    <property type="term" value="P:DNA-templated transcription"/>
    <property type="evidence" value="ECO:0007669"/>
    <property type="project" value="InterPro"/>
</dbReference>
<proteinExistence type="predicted"/>
<keyword evidence="3" id="KW-1185">Reference proteome</keyword>
<dbReference type="InterPro" id="IPR011260">
    <property type="entry name" value="RNAP_asu_C"/>
</dbReference>
<dbReference type="RefSeq" id="WP_154328001.1">
    <property type="nucleotide sequence ID" value="NZ_CP045696.1"/>
</dbReference>
<accession>A0A6L5XAD6</accession>
<dbReference type="GO" id="GO:0003899">
    <property type="term" value="F:DNA-directed RNA polymerase activity"/>
    <property type="evidence" value="ECO:0007669"/>
    <property type="project" value="InterPro"/>
</dbReference>
<dbReference type="Proteomes" id="UP000483362">
    <property type="component" value="Unassembled WGS sequence"/>
</dbReference>
<dbReference type="Gene3D" id="1.10.150.20">
    <property type="entry name" value="5' to 3' exonuclease, C-terminal subdomain"/>
    <property type="match status" value="1"/>
</dbReference>
<reference evidence="2 3" key="1">
    <citation type="submission" date="2019-08" db="EMBL/GenBank/DDBJ databases">
        <title>In-depth cultivation of the pig gut microbiome towards novel bacterial diversity and tailored functional studies.</title>
        <authorList>
            <person name="Wylensek D."/>
            <person name="Hitch T.C.A."/>
            <person name="Clavel T."/>
        </authorList>
    </citation>
    <scope>NUCLEOTIDE SEQUENCE [LARGE SCALE GENOMIC DNA]</scope>
    <source>
        <strain evidence="2 3">Oil-RF-744-WCA-WT-10</strain>
    </source>
</reference>
<name>A0A6L5XAD6_9BACT</name>